<sequence length="72" mass="7886">MVAIAAAVLVTFIGGLYFITHHKKEESETLQSQKVTGNGLHQNQKNAGATLKSWKVASRECVRPQNLLPVVK</sequence>
<dbReference type="AlphaFoldDB" id="A0A377DZE3"/>
<keyword evidence="1" id="KW-0131">Cell cycle</keyword>
<proteinExistence type="predicted"/>
<gene>
    <name evidence="1" type="primary">ftsN_1</name>
    <name evidence="1" type="ORF">NCTC8500_05391</name>
</gene>
<keyword evidence="1" id="KW-0132">Cell division</keyword>
<protein>
    <submittedName>
        <fullName evidence="1">Cell division protein FtsN</fullName>
    </submittedName>
</protein>
<accession>A0A377DZE3</accession>
<reference evidence="1 2" key="1">
    <citation type="submission" date="2018-06" db="EMBL/GenBank/DDBJ databases">
        <authorList>
            <consortium name="Pathogen Informatics"/>
            <person name="Doyle S."/>
        </authorList>
    </citation>
    <scope>NUCLEOTIDE SEQUENCE [LARGE SCALE GENOMIC DNA]</scope>
    <source>
        <strain evidence="1 2">NCTC8500</strain>
    </source>
</reference>
<evidence type="ECO:0000313" key="1">
    <source>
        <dbReference type="EMBL" id="STM41484.1"/>
    </source>
</evidence>
<dbReference type="Proteomes" id="UP000254429">
    <property type="component" value="Unassembled WGS sequence"/>
</dbReference>
<organism evidence="1 2">
    <name type="scientific">Escherichia coli</name>
    <dbReference type="NCBI Taxonomy" id="562"/>
    <lineage>
        <taxon>Bacteria</taxon>
        <taxon>Pseudomonadati</taxon>
        <taxon>Pseudomonadota</taxon>
        <taxon>Gammaproteobacteria</taxon>
        <taxon>Enterobacterales</taxon>
        <taxon>Enterobacteriaceae</taxon>
        <taxon>Escherichia</taxon>
    </lineage>
</organism>
<name>A0A377DZE3_ECOLX</name>
<evidence type="ECO:0000313" key="2">
    <source>
        <dbReference type="Proteomes" id="UP000254429"/>
    </source>
</evidence>
<dbReference type="GO" id="GO:0051301">
    <property type="term" value="P:cell division"/>
    <property type="evidence" value="ECO:0007669"/>
    <property type="project" value="UniProtKB-KW"/>
</dbReference>
<dbReference type="EMBL" id="UGFG01000001">
    <property type="protein sequence ID" value="STM41484.1"/>
    <property type="molecule type" value="Genomic_DNA"/>
</dbReference>